<evidence type="ECO:0008006" key="8">
    <source>
        <dbReference type="Google" id="ProtNLM"/>
    </source>
</evidence>
<keyword evidence="4" id="KW-0175">Coiled coil</keyword>
<keyword evidence="5" id="KW-0472">Membrane</keyword>
<organism evidence="6 7">
    <name type="scientific">Zingiber officinale</name>
    <name type="common">Ginger</name>
    <name type="synonym">Amomum zingiber</name>
    <dbReference type="NCBI Taxonomy" id="94328"/>
    <lineage>
        <taxon>Eukaryota</taxon>
        <taxon>Viridiplantae</taxon>
        <taxon>Streptophyta</taxon>
        <taxon>Embryophyta</taxon>
        <taxon>Tracheophyta</taxon>
        <taxon>Spermatophyta</taxon>
        <taxon>Magnoliopsida</taxon>
        <taxon>Liliopsida</taxon>
        <taxon>Zingiberales</taxon>
        <taxon>Zingiberaceae</taxon>
        <taxon>Zingiber</taxon>
    </lineage>
</organism>
<dbReference type="EMBL" id="JACMSC010000013">
    <property type="protein sequence ID" value="KAG6493266.1"/>
    <property type="molecule type" value="Genomic_DNA"/>
</dbReference>
<comment type="similarity">
    <text evidence="1">Belongs to the bHLH protein family.</text>
</comment>
<keyword evidence="5" id="KW-1133">Transmembrane helix</keyword>
<evidence type="ECO:0000313" key="6">
    <source>
        <dbReference type="EMBL" id="KAG6493266.1"/>
    </source>
</evidence>
<dbReference type="GO" id="GO:0000981">
    <property type="term" value="F:DNA-binding transcription factor activity, RNA polymerase II-specific"/>
    <property type="evidence" value="ECO:0007669"/>
    <property type="project" value="TreeGrafter"/>
</dbReference>
<gene>
    <name evidence="6" type="ORF">ZIOFF_048244</name>
</gene>
<name>A0A8J5FYW8_ZINOF</name>
<dbReference type="InterPro" id="IPR015660">
    <property type="entry name" value="MASH1/Ascl1a-like"/>
</dbReference>
<dbReference type="Proteomes" id="UP000734854">
    <property type="component" value="Unassembled WGS sequence"/>
</dbReference>
<protein>
    <recommendedName>
        <fullName evidence="8">BHLH domain-containing protein</fullName>
    </recommendedName>
</protein>
<feature type="transmembrane region" description="Helical" evidence="5">
    <location>
        <begin position="146"/>
        <end position="165"/>
    </location>
</feature>
<evidence type="ECO:0000256" key="2">
    <source>
        <dbReference type="ARBA" id="ARBA00023015"/>
    </source>
</evidence>
<keyword evidence="7" id="KW-1185">Reference proteome</keyword>
<feature type="coiled-coil region" evidence="4">
    <location>
        <begin position="41"/>
        <end position="68"/>
    </location>
</feature>
<reference evidence="6 7" key="1">
    <citation type="submission" date="2020-08" db="EMBL/GenBank/DDBJ databases">
        <title>Plant Genome Project.</title>
        <authorList>
            <person name="Zhang R.-G."/>
        </authorList>
    </citation>
    <scope>NUCLEOTIDE SEQUENCE [LARGE SCALE GENOMIC DNA]</scope>
    <source>
        <tissue evidence="6">Rhizome</tissue>
    </source>
</reference>
<dbReference type="GO" id="GO:0090575">
    <property type="term" value="C:RNA polymerase II transcription regulator complex"/>
    <property type="evidence" value="ECO:0007669"/>
    <property type="project" value="TreeGrafter"/>
</dbReference>
<comment type="caution">
    <text evidence="6">The sequence shown here is derived from an EMBL/GenBank/DDBJ whole genome shotgun (WGS) entry which is preliminary data.</text>
</comment>
<dbReference type="SUPFAM" id="SSF47459">
    <property type="entry name" value="HLH, helix-loop-helix DNA-binding domain"/>
    <property type="match status" value="1"/>
</dbReference>
<keyword evidence="3" id="KW-0804">Transcription</keyword>
<evidence type="ECO:0000256" key="4">
    <source>
        <dbReference type="SAM" id="Coils"/>
    </source>
</evidence>
<evidence type="ECO:0000256" key="1">
    <source>
        <dbReference type="ARBA" id="ARBA00005510"/>
    </source>
</evidence>
<proteinExistence type="inferred from homology"/>
<dbReference type="GO" id="GO:0046983">
    <property type="term" value="F:protein dimerization activity"/>
    <property type="evidence" value="ECO:0007669"/>
    <property type="project" value="InterPro"/>
</dbReference>
<dbReference type="PANTHER" id="PTHR13935">
    <property type="entry name" value="ACHAETE-SCUTE TRANSCRIPTION FACTOR-RELATED"/>
    <property type="match status" value="1"/>
</dbReference>
<keyword evidence="2" id="KW-0805">Transcription regulation</keyword>
<dbReference type="GO" id="GO:0000977">
    <property type="term" value="F:RNA polymerase II transcription regulatory region sequence-specific DNA binding"/>
    <property type="evidence" value="ECO:0007669"/>
    <property type="project" value="TreeGrafter"/>
</dbReference>
<evidence type="ECO:0000256" key="3">
    <source>
        <dbReference type="ARBA" id="ARBA00023163"/>
    </source>
</evidence>
<keyword evidence="5" id="KW-0812">Transmembrane</keyword>
<accession>A0A8J5FYW8</accession>
<evidence type="ECO:0000256" key="5">
    <source>
        <dbReference type="SAM" id="Phobius"/>
    </source>
</evidence>
<dbReference type="InterPro" id="IPR036638">
    <property type="entry name" value="HLH_DNA-bd_sf"/>
</dbReference>
<dbReference type="PANTHER" id="PTHR13935:SF90">
    <property type="entry name" value="TRANSCRIPTION FACTOR BHLH162"/>
    <property type="match status" value="1"/>
</dbReference>
<evidence type="ECO:0000313" key="7">
    <source>
        <dbReference type="Proteomes" id="UP000734854"/>
    </source>
</evidence>
<dbReference type="AlphaFoldDB" id="A0A8J5FYW8"/>
<sequence>MESSARPERKTIEKNRRIYMKALYSQLEGTTEAALTLPEKLDKAIDYIKEKQGKLENMRKRKRHLSGASGREEASGSGEYLPKIEVQELRTNLNSGLRVVIVSSPWEHQEVFWEAIRVMEVEGFEVANASYTVTGDKAFHIVQCMVILLLLLLLLLLVPFGSMLLEFNNVSVSGH</sequence>